<name>A0AAU6Q8Y4_9DEIO</name>
<reference evidence="1" key="1">
    <citation type="submission" date="2024-03" db="EMBL/GenBank/DDBJ databases">
        <title>Deinococcus weizhi sp. nov., isolated from human skin.</title>
        <authorList>
            <person name="Wei Z."/>
            <person name="Tian F."/>
            <person name="Yang C."/>
            <person name="Xin L.T."/>
            <person name="Wen Z.J."/>
            <person name="Lan K.C."/>
            <person name="Yu L."/>
            <person name="Zhe W."/>
            <person name="Dan F.D."/>
            <person name="Jun W."/>
            <person name="Rui Z."/>
            <person name="Yong X.J."/>
            <person name="Ting Y."/>
            <person name="Wei X."/>
            <person name="Xu Z.G."/>
            <person name="Xin Z."/>
            <person name="Dong F.G."/>
            <person name="Ni X.M."/>
            <person name="Zheng M.G."/>
            <person name="Chun Y."/>
            <person name="Qian W.X."/>
        </authorList>
    </citation>
    <scope>NUCLEOTIDE SEQUENCE</scope>
    <source>
        <strain evidence="1">VB142</strain>
        <plasmid evidence="1">p2</plasmid>
    </source>
</reference>
<dbReference type="EMBL" id="CP149785">
    <property type="protein sequence ID" value="WYF46796.1"/>
    <property type="molecule type" value="Genomic_DNA"/>
</dbReference>
<proteinExistence type="predicted"/>
<sequence>MSPGDFRYVFRSGLRLQVTPEGDCREGTFTAKGQGVGLSPLDAVQITFDGVPIFYGEVRVGGNPYDVDGHQFTLRSLSLRLKEVTIPEGWSSPQQNAGETVRSLIAAVLPQVGGAFSIGQINLPFDCRAIVNAQQQNPYALLEQIASDGAGLGVKVRFGVNANKEFFCVPAREDVASLSSDMLTAQARWTAPVAEAPCTAVLWYVAKKPDGSWLTHLSQAPEVGVYGLRVKAVSLTNDKGLWSTVDSTLSYRHAVGDGQWEAFAPASALVPSELTDGKVALTTSVSTAKLNLSVTATFAERIDRVVVAAKGERYLAAQNKSVELPIEAYALGITGSTWEPNGSAHYLAVPASQVNVTYYSFFAPPEQEGDTTTLKFGELRGEVLDRNLLDQLAKYHYNVPATAPADLELRGFYSGQAGNVTLNGWQSPVDAWEYRLSAARGMCTGILAGQRDDPSKLAQAELIKARDQKAVITAITSAT</sequence>
<organism evidence="1">
    <name type="scientific">Deinococcus sp. VB142</name>
    <dbReference type="NCBI Taxonomy" id="3112952"/>
    <lineage>
        <taxon>Bacteria</taxon>
        <taxon>Thermotogati</taxon>
        <taxon>Deinococcota</taxon>
        <taxon>Deinococci</taxon>
        <taxon>Deinococcales</taxon>
        <taxon>Deinococcaceae</taxon>
        <taxon>Deinococcus</taxon>
    </lineage>
</organism>
<evidence type="ECO:0000313" key="1">
    <source>
        <dbReference type="EMBL" id="WYF46796.1"/>
    </source>
</evidence>
<keyword evidence="1" id="KW-0614">Plasmid</keyword>
<dbReference type="RefSeq" id="WP_339098318.1">
    <property type="nucleotide sequence ID" value="NZ_CP149785.1"/>
</dbReference>
<gene>
    <name evidence="1" type="ORF">WDJ50_18310</name>
</gene>
<geneLocation type="plasmid" evidence="1">
    <name>p2</name>
</geneLocation>
<dbReference type="AlphaFoldDB" id="A0AAU6Q8Y4"/>
<accession>A0AAU6Q8Y4</accession>
<protein>
    <submittedName>
        <fullName evidence="1">Uncharacterized protein</fullName>
    </submittedName>
</protein>